<dbReference type="InterPro" id="IPR022385">
    <property type="entry name" value="Rhs_assc_core"/>
</dbReference>
<dbReference type="Proteomes" id="UP000251889">
    <property type="component" value="Unassembled WGS sequence"/>
</dbReference>
<comment type="caution">
    <text evidence="1">The sequence shown here is derived from an EMBL/GenBank/DDBJ whole genome shotgun (WGS) entry which is preliminary data.</text>
</comment>
<dbReference type="CDD" id="cd20745">
    <property type="entry name" value="FIX_RhsA_AHH_HNH-like"/>
    <property type="match status" value="1"/>
</dbReference>
<organism evidence="1 2">
    <name type="scientific">Pseudochryseolinea flava</name>
    <dbReference type="NCBI Taxonomy" id="2059302"/>
    <lineage>
        <taxon>Bacteria</taxon>
        <taxon>Pseudomonadati</taxon>
        <taxon>Bacteroidota</taxon>
        <taxon>Cytophagia</taxon>
        <taxon>Cytophagales</taxon>
        <taxon>Fulvivirgaceae</taxon>
        <taxon>Pseudochryseolinea</taxon>
    </lineage>
</organism>
<accession>A0A364Y2Z4</accession>
<evidence type="ECO:0000313" key="1">
    <source>
        <dbReference type="EMBL" id="RAW01166.1"/>
    </source>
</evidence>
<dbReference type="PANTHER" id="PTHR32305">
    <property type="match status" value="1"/>
</dbReference>
<dbReference type="InterPro" id="IPR050708">
    <property type="entry name" value="T6SS_VgrG/RHS"/>
</dbReference>
<dbReference type="PANTHER" id="PTHR32305:SF15">
    <property type="entry name" value="PROTEIN RHSA-RELATED"/>
    <property type="match status" value="1"/>
</dbReference>
<dbReference type="OrthoDB" id="824686at2"/>
<reference evidence="1 2" key="1">
    <citation type="submission" date="2018-06" db="EMBL/GenBank/DDBJ databases">
        <title>Chryseolinea flavus sp. nov., a member of the phylum Bacteroidetes isolated from soil.</title>
        <authorList>
            <person name="Li Y."/>
            <person name="Wang J."/>
        </authorList>
    </citation>
    <scope>NUCLEOTIDE SEQUENCE [LARGE SCALE GENOMIC DNA]</scope>
    <source>
        <strain evidence="1 2">SDU1-6</strain>
    </source>
</reference>
<keyword evidence="2" id="KW-1185">Reference proteome</keyword>
<dbReference type="AlphaFoldDB" id="A0A364Y2Z4"/>
<dbReference type="EMBL" id="QMFY01000004">
    <property type="protein sequence ID" value="RAW01166.1"/>
    <property type="molecule type" value="Genomic_DNA"/>
</dbReference>
<proteinExistence type="predicted"/>
<dbReference type="Gene3D" id="2.180.10.10">
    <property type="entry name" value="RHS repeat-associated core"/>
    <property type="match status" value="1"/>
</dbReference>
<evidence type="ECO:0000313" key="2">
    <source>
        <dbReference type="Proteomes" id="UP000251889"/>
    </source>
</evidence>
<dbReference type="NCBIfam" id="TIGR03696">
    <property type="entry name" value="Rhs_assc_core"/>
    <property type="match status" value="1"/>
</dbReference>
<gene>
    <name evidence="1" type="ORF">DQQ10_09625</name>
</gene>
<protein>
    <recommendedName>
        <fullName evidence="3">RHS repeat-associated core domain-containing protein</fullName>
    </recommendedName>
</protein>
<evidence type="ECO:0008006" key="3">
    <source>
        <dbReference type="Google" id="ProtNLM"/>
    </source>
</evidence>
<name>A0A364Y2Z4_9BACT</name>
<dbReference type="RefSeq" id="WP_112746652.1">
    <property type="nucleotide sequence ID" value="NZ_QMFY01000004.1"/>
</dbReference>
<sequence>MTKSLKVYPGDEVDLEVYSYHEGNSGFGTLSASTPNLITAIASAFGGVNGAPGESGMIYNGVNTGLNAIPLGGNEGDDQPAAYLNYFLFDKNYNMLDLGFKLVDATTWQKNRNYISDIKIKEAGYMFVFLSYDNIDSANFVYFDDLYITLTKSNVIQYNDYYPFGLEAETSWTRENNTNSFLYNAGNELNKTSGWYEMFYRGYDPALGRMLQVDPYATSFASSTPYNYALNSPVMGNDPSGGYAYMSNNFGREMIDARSSMLEGNGWAISMTPSDYGGGGGGSMYGGYGFSQLSAGKSRNLIIDIDWDKFNGALTFNFGEGGYLSSASYTSDDDIGKLGFLPIPGYQSNYEPNRLVRHRSGDFVQYRNNKYYVAYSNETYSDYKAGIRREKLWNFTHTALDAVGMIDPFGVADGLNGLLYLYRGDYVMASISSMAMIPLLGDFGKVGKYVVRTEKVVEAAKGGKELFKFTGTAAKHMDEATRMIPVQTMDDIIKAPMAVVKDPRAATNAMMHYSQMWKNGKLYNVEVLFDKATNTILHFKYDSRALGPLPAIK</sequence>